<protein>
    <submittedName>
        <fullName evidence="1">Uncharacterized protein</fullName>
    </submittedName>
</protein>
<keyword evidence="2" id="KW-1185">Reference proteome</keyword>
<reference evidence="1 2" key="1">
    <citation type="submission" date="2022-11" db="EMBL/GenBank/DDBJ databases">
        <title>Minimal conservation of predation-associated metabolite biosynthetic gene clusters underscores biosynthetic potential of Myxococcota including descriptions for ten novel species: Archangium lansinium sp. nov., Myxococcus landrumus sp. nov., Nannocystis bai.</title>
        <authorList>
            <person name="Ahearne A."/>
            <person name="Stevens C."/>
            <person name="Dowd S."/>
        </authorList>
    </citation>
    <scope>NUCLEOTIDE SEQUENCE [LARGE SCALE GENOMIC DNA]</scope>
    <source>
        <strain evidence="1 2">NCWAL01</strain>
    </source>
</reference>
<dbReference type="Proteomes" id="UP001221838">
    <property type="component" value="Unassembled WGS sequence"/>
</dbReference>
<evidence type="ECO:0000313" key="1">
    <source>
        <dbReference type="EMBL" id="MDC0710141.1"/>
    </source>
</evidence>
<gene>
    <name evidence="1" type="ORF">POL68_16815</name>
</gene>
<evidence type="ECO:0000313" key="2">
    <source>
        <dbReference type="Proteomes" id="UP001221838"/>
    </source>
</evidence>
<organism evidence="1 2">
    <name type="scientific">Stigmatella ashevillensis</name>
    <dbReference type="NCBI Taxonomy" id="2995309"/>
    <lineage>
        <taxon>Bacteria</taxon>
        <taxon>Pseudomonadati</taxon>
        <taxon>Myxococcota</taxon>
        <taxon>Myxococcia</taxon>
        <taxon>Myxococcales</taxon>
        <taxon>Cystobacterineae</taxon>
        <taxon>Archangiaceae</taxon>
        <taxon>Stigmatella</taxon>
    </lineage>
</organism>
<name>A0ABT5D904_9BACT</name>
<proteinExistence type="predicted"/>
<comment type="caution">
    <text evidence="1">The sequence shown here is derived from an EMBL/GenBank/DDBJ whole genome shotgun (WGS) entry which is preliminary data.</text>
</comment>
<dbReference type="RefSeq" id="WP_272139306.1">
    <property type="nucleotide sequence ID" value="NZ_JAQNDM010000002.1"/>
</dbReference>
<dbReference type="EMBL" id="JAQNDM010000002">
    <property type="protein sequence ID" value="MDC0710141.1"/>
    <property type="molecule type" value="Genomic_DNA"/>
</dbReference>
<sequence length="59" mass="6939">MRKKKRKKERDAYYEDEGLHGGRTLALAHRQGRGLLEVGQGVRHRGVNRMGRMMHWVKP</sequence>
<accession>A0ABT5D904</accession>